<name>A0AA37MY89_9FIRM</name>
<dbReference type="PANTHER" id="PTHR43245:SF55">
    <property type="entry name" value="NAD(P)-BINDING DOMAIN-CONTAINING PROTEIN"/>
    <property type="match status" value="1"/>
</dbReference>
<protein>
    <submittedName>
        <fullName evidence="3">Capsular polysaccharide biosynthesis protein Cap8F</fullName>
    </submittedName>
</protein>
<dbReference type="InterPro" id="IPR014710">
    <property type="entry name" value="RmlC-like_jellyroll"/>
</dbReference>
<dbReference type="CDD" id="cd07007">
    <property type="entry name" value="cupin_CapF-like_C"/>
    <property type="match status" value="1"/>
</dbReference>
<dbReference type="RefSeq" id="WP_238316493.1">
    <property type="nucleotide sequence ID" value="NZ_BQKV01000027.1"/>
</dbReference>
<dbReference type="Gene3D" id="3.40.50.720">
    <property type="entry name" value="NAD(P)-binding Rossmann-like Domain"/>
    <property type="match status" value="1"/>
</dbReference>
<dbReference type="SUPFAM" id="SSF51735">
    <property type="entry name" value="NAD(P)-binding Rossmann-fold domains"/>
    <property type="match status" value="1"/>
</dbReference>
<dbReference type="EMBL" id="BQKV01000027">
    <property type="protein sequence ID" value="GJN64262.1"/>
    <property type="molecule type" value="Genomic_DNA"/>
</dbReference>
<dbReference type="AlphaFoldDB" id="A0AA37MY89"/>
<accession>A0AA37MY89</accession>
<sequence length="399" mass="44686">MRILVTGAGGFVGKNLLQNLRAIAEGKNRTRPGLLIEEIMEYHHSDGPARLEEYCARADFVFHLAGVNRPEDPAEFLAGNRDATAALLEALDRQKNPCPVLLASSIQASLTGPYSQSEYGRSKRAAEALVFAHASRTGGRPLVYRFPNLFGKWGRPGYNSVVATFCYNIARGLPIQIRDPEAELELVYIDDLVEEMLDALEGREHRCECRGMENLPDPAGAYCCVPISHRVTLGRIAELLSRFEVLPQTIWMPEMGPDSFEKKLCATYLSYLPPEKACTPLRMNCDERGSFTELLRTPRSGQFSVNVSRPGVTKGQHWHNTKWEFFVVVSGHGRVRQRRLDSGEVTEYDLSGEKLEAVRLLPGYTHSLVNLSDTEDLITVMWANEPFDPSRPDTCFEPV</sequence>
<dbReference type="InterPro" id="IPR011051">
    <property type="entry name" value="RmlC_Cupin_sf"/>
</dbReference>
<proteinExistence type="predicted"/>
<reference evidence="3" key="1">
    <citation type="journal article" date="2022" name="Int. J. Syst. Evol. Microbiol.">
        <title>Genome-based, phenotypic and chemotaxonomic classification of Faecalibacterium strains: proposal of three novel species Faecalibacterium duncaniae sp. nov., Faecalibacterium hattorii sp. nov. and Faecalibacterium gallinarum sp. nov. .</title>
        <authorList>
            <person name="Sakamoto M."/>
            <person name="Sakurai N."/>
            <person name="Tanno H."/>
            <person name="Iino T."/>
            <person name="Ohkuma M."/>
            <person name="Endo A."/>
        </authorList>
    </citation>
    <scope>NUCLEOTIDE SEQUENCE</scope>
    <source>
        <strain evidence="3">JCM 17207</strain>
    </source>
</reference>
<dbReference type="InterPro" id="IPR029303">
    <property type="entry name" value="CapF_C"/>
</dbReference>
<dbReference type="InterPro" id="IPR036291">
    <property type="entry name" value="NAD(P)-bd_dom_sf"/>
</dbReference>
<dbReference type="Pfam" id="PF01370">
    <property type="entry name" value="Epimerase"/>
    <property type="match status" value="1"/>
</dbReference>
<feature type="domain" description="NAD-dependent epimerase/dehydratase" evidence="1">
    <location>
        <begin position="3"/>
        <end position="202"/>
    </location>
</feature>
<dbReference type="Gene3D" id="2.60.120.10">
    <property type="entry name" value="Jelly Rolls"/>
    <property type="match status" value="1"/>
</dbReference>
<organism evidence="3 4">
    <name type="scientific">Faecalibacterium gallinarum</name>
    <dbReference type="NCBI Taxonomy" id="2903556"/>
    <lineage>
        <taxon>Bacteria</taxon>
        <taxon>Bacillati</taxon>
        <taxon>Bacillota</taxon>
        <taxon>Clostridia</taxon>
        <taxon>Eubacteriales</taxon>
        <taxon>Oscillospiraceae</taxon>
        <taxon>Faecalibacterium</taxon>
    </lineage>
</organism>
<dbReference type="Proteomes" id="UP001055185">
    <property type="component" value="Unassembled WGS sequence"/>
</dbReference>
<evidence type="ECO:0000313" key="4">
    <source>
        <dbReference type="Proteomes" id="UP001055185"/>
    </source>
</evidence>
<evidence type="ECO:0000259" key="2">
    <source>
        <dbReference type="Pfam" id="PF14667"/>
    </source>
</evidence>
<evidence type="ECO:0000313" key="3">
    <source>
        <dbReference type="EMBL" id="GJN64262.1"/>
    </source>
</evidence>
<feature type="domain" description="Capsular polysaccharide assembling protein CapF C-terminal" evidence="2">
    <location>
        <begin position="285"/>
        <end position="394"/>
    </location>
</feature>
<comment type="caution">
    <text evidence="3">The sequence shown here is derived from an EMBL/GenBank/DDBJ whole genome shotgun (WGS) entry which is preliminary data.</text>
</comment>
<gene>
    <name evidence="3" type="ORF">JCM17207_08870</name>
</gene>
<dbReference type="Pfam" id="PF14667">
    <property type="entry name" value="Polysacc_synt_C"/>
    <property type="match status" value="1"/>
</dbReference>
<keyword evidence="4" id="KW-1185">Reference proteome</keyword>
<dbReference type="InterPro" id="IPR001509">
    <property type="entry name" value="Epimerase_deHydtase"/>
</dbReference>
<evidence type="ECO:0000259" key="1">
    <source>
        <dbReference type="Pfam" id="PF01370"/>
    </source>
</evidence>
<dbReference type="PANTHER" id="PTHR43245">
    <property type="entry name" value="BIFUNCTIONAL POLYMYXIN RESISTANCE PROTEIN ARNA"/>
    <property type="match status" value="1"/>
</dbReference>
<dbReference type="InterPro" id="IPR050177">
    <property type="entry name" value="Lipid_A_modif_metabolic_enz"/>
</dbReference>
<dbReference type="SUPFAM" id="SSF51182">
    <property type="entry name" value="RmlC-like cupins"/>
    <property type="match status" value="1"/>
</dbReference>